<evidence type="ECO:0000313" key="10">
    <source>
        <dbReference type="EMBL" id="MFC4769111.1"/>
    </source>
</evidence>
<keyword evidence="4 8" id="KW-0812">Transmembrane</keyword>
<feature type="transmembrane region" description="Helical" evidence="8">
    <location>
        <begin position="12"/>
        <end position="30"/>
    </location>
</feature>
<protein>
    <submittedName>
        <fullName evidence="10">Cell division protein FtsQ/DivIB</fullName>
    </submittedName>
</protein>
<evidence type="ECO:0000256" key="1">
    <source>
        <dbReference type="ARBA" id="ARBA00004370"/>
    </source>
</evidence>
<dbReference type="EMBL" id="JBHSHC010000119">
    <property type="protein sequence ID" value="MFC4769111.1"/>
    <property type="molecule type" value="Genomic_DNA"/>
</dbReference>
<evidence type="ECO:0000256" key="2">
    <source>
        <dbReference type="ARBA" id="ARBA00022475"/>
    </source>
</evidence>
<evidence type="ECO:0000256" key="4">
    <source>
        <dbReference type="ARBA" id="ARBA00022692"/>
    </source>
</evidence>
<dbReference type="PROSITE" id="PS51779">
    <property type="entry name" value="POTRA"/>
    <property type="match status" value="1"/>
</dbReference>
<evidence type="ECO:0000259" key="9">
    <source>
        <dbReference type="PROSITE" id="PS51779"/>
    </source>
</evidence>
<name>A0ABV9Q3N2_9BACL</name>
<keyword evidence="11" id="KW-1185">Reference proteome</keyword>
<keyword evidence="3 10" id="KW-0132">Cell division</keyword>
<evidence type="ECO:0000256" key="3">
    <source>
        <dbReference type="ARBA" id="ARBA00022618"/>
    </source>
</evidence>
<evidence type="ECO:0000256" key="8">
    <source>
        <dbReference type="SAM" id="Phobius"/>
    </source>
</evidence>
<reference evidence="11" key="1">
    <citation type="journal article" date="2019" name="Int. J. Syst. Evol. Microbiol.">
        <title>The Global Catalogue of Microorganisms (GCM) 10K type strain sequencing project: providing services to taxonomists for standard genome sequencing and annotation.</title>
        <authorList>
            <consortium name="The Broad Institute Genomics Platform"/>
            <consortium name="The Broad Institute Genome Sequencing Center for Infectious Disease"/>
            <person name="Wu L."/>
            <person name="Ma J."/>
        </authorList>
    </citation>
    <scope>NUCLEOTIDE SEQUENCE [LARGE SCALE GENOMIC DNA]</scope>
    <source>
        <strain evidence="11">WYCCWR 12678</strain>
    </source>
</reference>
<dbReference type="InterPro" id="IPR034746">
    <property type="entry name" value="POTRA"/>
</dbReference>
<accession>A0ABV9Q3N2</accession>
<dbReference type="InterPro" id="IPR013685">
    <property type="entry name" value="POTRA_FtsQ_type"/>
</dbReference>
<keyword evidence="6 8" id="KW-0472">Membrane</keyword>
<evidence type="ECO:0000256" key="6">
    <source>
        <dbReference type="ARBA" id="ARBA00023136"/>
    </source>
</evidence>
<keyword evidence="2" id="KW-1003">Cell membrane</keyword>
<keyword evidence="7" id="KW-0131">Cell cycle</keyword>
<comment type="subcellular location">
    <subcellularLocation>
        <location evidence="1">Membrane</location>
    </subcellularLocation>
</comment>
<sequence length="224" mass="25097">MSQNSRSSKKAIFLLICFTISIAVIVFFNSPMSKVRSITVIGNQQVSIDQITSVSGLQAGMNWWKVDSKDVNRRLTEQIPLILEADVEVKFPGNIVIAVAEKSVSALLIHEGVSYRLLNDGTVFDKTNSTTGIPIVRSERTFPVEVGKRISDPDVQKFCTQIVKVDKTLLQDISDFNLSNSNLWYAHTVDKFKIVFPSGDVSTTLNIYRDFKRKKLQDQPPRSG</sequence>
<dbReference type="InterPro" id="IPR050487">
    <property type="entry name" value="FtsQ_DivIB"/>
</dbReference>
<comment type="caution">
    <text evidence="10">The sequence shown here is derived from an EMBL/GenBank/DDBJ whole genome shotgun (WGS) entry which is preliminary data.</text>
</comment>
<dbReference type="Gene3D" id="3.40.50.10960">
    <property type="match status" value="1"/>
</dbReference>
<dbReference type="Pfam" id="PF08478">
    <property type="entry name" value="POTRA_1"/>
    <property type="match status" value="1"/>
</dbReference>
<evidence type="ECO:0000313" key="11">
    <source>
        <dbReference type="Proteomes" id="UP001596002"/>
    </source>
</evidence>
<organism evidence="10 11">
    <name type="scientific">Effusibacillus consociatus</name>
    <dbReference type="NCBI Taxonomy" id="1117041"/>
    <lineage>
        <taxon>Bacteria</taxon>
        <taxon>Bacillati</taxon>
        <taxon>Bacillota</taxon>
        <taxon>Bacilli</taxon>
        <taxon>Bacillales</taxon>
        <taxon>Alicyclobacillaceae</taxon>
        <taxon>Effusibacillus</taxon>
    </lineage>
</organism>
<keyword evidence="5 8" id="KW-1133">Transmembrane helix</keyword>
<feature type="domain" description="POTRA" evidence="9">
    <location>
        <begin position="33"/>
        <end position="102"/>
    </location>
</feature>
<dbReference type="PANTHER" id="PTHR37820">
    <property type="entry name" value="CELL DIVISION PROTEIN DIVIB"/>
    <property type="match status" value="1"/>
</dbReference>
<dbReference type="GO" id="GO:0051301">
    <property type="term" value="P:cell division"/>
    <property type="evidence" value="ECO:0007669"/>
    <property type="project" value="UniProtKB-KW"/>
</dbReference>
<dbReference type="Proteomes" id="UP001596002">
    <property type="component" value="Unassembled WGS sequence"/>
</dbReference>
<dbReference type="Gene3D" id="3.10.20.310">
    <property type="entry name" value="membrane protein fhac"/>
    <property type="match status" value="1"/>
</dbReference>
<gene>
    <name evidence="10" type="ORF">ACFO8Q_17410</name>
</gene>
<proteinExistence type="predicted"/>
<evidence type="ECO:0000256" key="7">
    <source>
        <dbReference type="ARBA" id="ARBA00023306"/>
    </source>
</evidence>
<dbReference type="PANTHER" id="PTHR37820:SF1">
    <property type="entry name" value="CELL DIVISION PROTEIN FTSQ"/>
    <property type="match status" value="1"/>
</dbReference>
<evidence type="ECO:0000256" key="5">
    <source>
        <dbReference type="ARBA" id="ARBA00022989"/>
    </source>
</evidence>